<evidence type="ECO:0000313" key="1">
    <source>
        <dbReference type="EMBL" id="KAK0062133.1"/>
    </source>
</evidence>
<reference evidence="1" key="2">
    <citation type="submission" date="2023-04" db="EMBL/GenBank/DDBJ databases">
        <authorList>
            <person name="Bu L."/>
            <person name="Lu L."/>
            <person name="Laidemitt M.R."/>
            <person name="Zhang S.M."/>
            <person name="Mutuku M."/>
            <person name="Mkoji G."/>
            <person name="Steinauer M."/>
            <person name="Loker E.S."/>
        </authorList>
    </citation>
    <scope>NUCLEOTIDE SEQUENCE</scope>
    <source>
        <strain evidence="1">KasaAsao</strain>
        <tissue evidence="1">Whole Snail</tissue>
    </source>
</reference>
<dbReference type="EMBL" id="JASAOG010000027">
    <property type="protein sequence ID" value="KAK0062133.1"/>
    <property type="molecule type" value="Genomic_DNA"/>
</dbReference>
<accession>A0AAD8FFP6</accession>
<dbReference type="Proteomes" id="UP001233172">
    <property type="component" value="Unassembled WGS sequence"/>
</dbReference>
<keyword evidence="2" id="KW-1185">Reference proteome</keyword>
<sequence>ASYNKFDLNEYKKDCKKNNHHENYILFQSVQLHNIPPRFQTPDLYRLIQQLGLLTVKIKVKRLCRKSQGSDSNWNALNGLYQENNGSGRIIFICDLQNPCTYCLASSGAESKHLIIATSHHLVSNETEADETECYLNFDGPGIQSKTLFECQLLECDNEKDTCRLSFKLHDTNDCQLTETLQIALKHLKHLSVKLHKKYSKVKDEDRLCIIVAHPHGCYKYVAFGTWQKDRGNFMYDTSTCPASSGGSVFLLGVNSNDLVHMGVYETGQGCSNIIEEQEMESLIMTERIPN</sequence>
<evidence type="ECO:0000313" key="2">
    <source>
        <dbReference type="Proteomes" id="UP001233172"/>
    </source>
</evidence>
<gene>
    <name evidence="1" type="ORF">Bpfe_008626</name>
</gene>
<dbReference type="AlphaFoldDB" id="A0AAD8FFP6"/>
<organism evidence="1 2">
    <name type="scientific">Biomphalaria pfeifferi</name>
    <name type="common">Bloodfluke planorb</name>
    <name type="synonym">Freshwater snail</name>
    <dbReference type="NCBI Taxonomy" id="112525"/>
    <lineage>
        <taxon>Eukaryota</taxon>
        <taxon>Metazoa</taxon>
        <taxon>Spiralia</taxon>
        <taxon>Lophotrochozoa</taxon>
        <taxon>Mollusca</taxon>
        <taxon>Gastropoda</taxon>
        <taxon>Heterobranchia</taxon>
        <taxon>Euthyneura</taxon>
        <taxon>Panpulmonata</taxon>
        <taxon>Hygrophila</taxon>
        <taxon>Lymnaeoidea</taxon>
        <taxon>Planorbidae</taxon>
        <taxon>Biomphalaria</taxon>
    </lineage>
</organism>
<reference evidence="1" key="1">
    <citation type="journal article" date="2023" name="PLoS Negl. Trop. Dis.">
        <title>A genome sequence for Biomphalaria pfeifferi, the major vector snail for the human-infecting parasite Schistosoma mansoni.</title>
        <authorList>
            <person name="Bu L."/>
            <person name="Lu L."/>
            <person name="Laidemitt M.R."/>
            <person name="Zhang S.M."/>
            <person name="Mutuku M."/>
            <person name="Mkoji G."/>
            <person name="Steinauer M."/>
            <person name="Loker E.S."/>
        </authorList>
    </citation>
    <scope>NUCLEOTIDE SEQUENCE</scope>
    <source>
        <strain evidence="1">KasaAsao</strain>
    </source>
</reference>
<protein>
    <recommendedName>
        <fullName evidence="3">Peptidase S1 domain-containing protein</fullName>
    </recommendedName>
</protein>
<name>A0AAD8FFP6_BIOPF</name>
<dbReference type="SUPFAM" id="SSF50494">
    <property type="entry name" value="Trypsin-like serine proteases"/>
    <property type="match status" value="1"/>
</dbReference>
<proteinExistence type="predicted"/>
<comment type="caution">
    <text evidence="1">The sequence shown here is derived from an EMBL/GenBank/DDBJ whole genome shotgun (WGS) entry which is preliminary data.</text>
</comment>
<evidence type="ECO:0008006" key="3">
    <source>
        <dbReference type="Google" id="ProtNLM"/>
    </source>
</evidence>
<dbReference type="InterPro" id="IPR009003">
    <property type="entry name" value="Peptidase_S1_PA"/>
</dbReference>
<feature type="non-terminal residue" evidence="1">
    <location>
        <position position="1"/>
    </location>
</feature>